<dbReference type="Proteomes" id="UP000178129">
    <property type="component" value="Unassembled WGS sequence"/>
</dbReference>
<gene>
    <name evidence="2" type="ORF">RCO7_06632</name>
</gene>
<keyword evidence="1" id="KW-0732">Signal</keyword>
<evidence type="ECO:0000313" key="2">
    <source>
        <dbReference type="EMBL" id="CZS94642.1"/>
    </source>
</evidence>
<dbReference type="InParanoid" id="A0A1E1K9G0"/>
<protein>
    <submittedName>
        <fullName evidence="2">Uncharacterized protein</fullName>
    </submittedName>
</protein>
<accession>A0A1E1K9G0</accession>
<sequence>MKLLIFSLLASGAISAAVGEAGLKVKRSTACNCELYFGADRVFTNGIATSPGRITTKAYYSTSDGRGSQRIDPNPCRVTWDRGNNPTDCSTWKQYAGPNGGACPKSIQIKTRLHCGGID</sequence>
<dbReference type="AlphaFoldDB" id="A0A1E1K9G0"/>
<feature type="signal peptide" evidence="1">
    <location>
        <begin position="1"/>
        <end position="15"/>
    </location>
</feature>
<comment type="caution">
    <text evidence="2">The sequence shown here is derived from an EMBL/GenBank/DDBJ whole genome shotgun (WGS) entry which is preliminary data.</text>
</comment>
<evidence type="ECO:0000313" key="3">
    <source>
        <dbReference type="Proteomes" id="UP000178129"/>
    </source>
</evidence>
<feature type="chain" id="PRO_5013131103" evidence="1">
    <location>
        <begin position="16"/>
        <end position="119"/>
    </location>
</feature>
<reference evidence="3" key="1">
    <citation type="submission" date="2016-03" db="EMBL/GenBank/DDBJ databases">
        <authorList>
            <person name="Ploux O."/>
        </authorList>
    </citation>
    <scope>NUCLEOTIDE SEQUENCE [LARGE SCALE GENOMIC DNA]</scope>
    <source>
        <strain evidence="3">UK7</strain>
    </source>
</reference>
<organism evidence="2 3">
    <name type="scientific">Rhynchosporium graminicola</name>
    <dbReference type="NCBI Taxonomy" id="2792576"/>
    <lineage>
        <taxon>Eukaryota</taxon>
        <taxon>Fungi</taxon>
        <taxon>Dikarya</taxon>
        <taxon>Ascomycota</taxon>
        <taxon>Pezizomycotina</taxon>
        <taxon>Leotiomycetes</taxon>
        <taxon>Helotiales</taxon>
        <taxon>Ploettnerulaceae</taxon>
        <taxon>Rhynchosporium</taxon>
    </lineage>
</organism>
<evidence type="ECO:0000256" key="1">
    <source>
        <dbReference type="SAM" id="SignalP"/>
    </source>
</evidence>
<keyword evidence="3" id="KW-1185">Reference proteome</keyword>
<name>A0A1E1K9G0_9HELO</name>
<dbReference type="EMBL" id="FJUW01000009">
    <property type="protein sequence ID" value="CZS94642.1"/>
    <property type="molecule type" value="Genomic_DNA"/>
</dbReference>
<proteinExistence type="predicted"/>